<keyword evidence="3" id="KW-1185">Reference proteome</keyword>
<proteinExistence type="predicted"/>
<dbReference type="Proteomes" id="UP001152622">
    <property type="component" value="Chromosome 3"/>
</dbReference>
<sequence>MNDDADHAPPPSLSISADQVRSELRRLHPNKAAGKQRHLNEGHDKRAQIPPAAVRGEPGPAEKGCQDGQRKGRKRGGRRSGAVTPQGLPRHRGESGPRECGQARRGKRVGNASAASTSPCIPKISPEDDAPALTGSRETQLQMPPF</sequence>
<feature type="compositionally biased region" description="Basic and acidic residues" evidence="1">
    <location>
        <begin position="38"/>
        <end position="47"/>
    </location>
</feature>
<protein>
    <submittedName>
        <fullName evidence="2">Uncharacterized protein</fullName>
    </submittedName>
</protein>
<dbReference type="AlphaFoldDB" id="A0A9Q1FYS3"/>
<accession>A0A9Q1FYS3</accession>
<evidence type="ECO:0000313" key="3">
    <source>
        <dbReference type="Proteomes" id="UP001152622"/>
    </source>
</evidence>
<name>A0A9Q1FYS3_SYNKA</name>
<evidence type="ECO:0000313" key="2">
    <source>
        <dbReference type="EMBL" id="KAJ8370062.1"/>
    </source>
</evidence>
<evidence type="ECO:0000256" key="1">
    <source>
        <dbReference type="SAM" id="MobiDB-lite"/>
    </source>
</evidence>
<comment type="caution">
    <text evidence="2">The sequence shown here is derived from an EMBL/GenBank/DDBJ whole genome shotgun (WGS) entry which is preliminary data.</text>
</comment>
<feature type="compositionally biased region" description="Polar residues" evidence="1">
    <location>
        <begin position="136"/>
        <end position="146"/>
    </location>
</feature>
<feature type="region of interest" description="Disordered" evidence="1">
    <location>
        <begin position="29"/>
        <end position="146"/>
    </location>
</feature>
<gene>
    <name evidence="2" type="ORF">SKAU_G00100900</name>
</gene>
<dbReference type="EMBL" id="JAINUF010000003">
    <property type="protein sequence ID" value="KAJ8370062.1"/>
    <property type="molecule type" value="Genomic_DNA"/>
</dbReference>
<organism evidence="2 3">
    <name type="scientific">Synaphobranchus kaupii</name>
    <name type="common">Kaup's arrowtooth eel</name>
    <dbReference type="NCBI Taxonomy" id="118154"/>
    <lineage>
        <taxon>Eukaryota</taxon>
        <taxon>Metazoa</taxon>
        <taxon>Chordata</taxon>
        <taxon>Craniata</taxon>
        <taxon>Vertebrata</taxon>
        <taxon>Euteleostomi</taxon>
        <taxon>Actinopterygii</taxon>
        <taxon>Neopterygii</taxon>
        <taxon>Teleostei</taxon>
        <taxon>Anguilliformes</taxon>
        <taxon>Synaphobranchidae</taxon>
        <taxon>Synaphobranchus</taxon>
    </lineage>
</organism>
<reference evidence="2" key="1">
    <citation type="journal article" date="2023" name="Science">
        <title>Genome structures resolve the early diversification of teleost fishes.</title>
        <authorList>
            <person name="Parey E."/>
            <person name="Louis A."/>
            <person name="Montfort J."/>
            <person name="Bouchez O."/>
            <person name="Roques C."/>
            <person name="Iampietro C."/>
            <person name="Lluch J."/>
            <person name="Castinel A."/>
            <person name="Donnadieu C."/>
            <person name="Desvignes T."/>
            <person name="Floi Bucao C."/>
            <person name="Jouanno E."/>
            <person name="Wen M."/>
            <person name="Mejri S."/>
            <person name="Dirks R."/>
            <person name="Jansen H."/>
            <person name="Henkel C."/>
            <person name="Chen W.J."/>
            <person name="Zahm M."/>
            <person name="Cabau C."/>
            <person name="Klopp C."/>
            <person name="Thompson A.W."/>
            <person name="Robinson-Rechavi M."/>
            <person name="Braasch I."/>
            <person name="Lecointre G."/>
            <person name="Bobe J."/>
            <person name="Postlethwait J.H."/>
            <person name="Berthelot C."/>
            <person name="Roest Crollius H."/>
            <person name="Guiguen Y."/>
        </authorList>
    </citation>
    <scope>NUCLEOTIDE SEQUENCE</scope>
    <source>
        <strain evidence="2">WJC10195</strain>
    </source>
</reference>